<dbReference type="HOGENOM" id="CLU_459227_0_0_6"/>
<evidence type="ECO:0000313" key="2">
    <source>
        <dbReference type="EMBL" id="EFL91421.1"/>
    </source>
</evidence>
<keyword evidence="3" id="KW-1185">Reference proteome</keyword>
<dbReference type="InterPro" id="IPR018003">
    <property type="entry name" value="Insecticidal_toxin/plasmid_vir"/>
</dbReference>
<gene>
    <name evidence="2" type="primary">tcdA</name>
    <name evidence="2" type="ORF">REG_1678</name>
</gene>
<evidence type="ECO:0000313" key="3">
    <source>
        <dbReference type="Proteomes" id="UP000005726"/>
    </source>
</evidence>
<evidence type="ECO:0000256" key="1">
    <source>
        <dbReference type="ARBA" id="ARBA00023026"/>
    </source>
</evidence>
<sequence>MDKPMTTITKLLKEINLDSLNQVAELPFEQYLILAESHNMAWEDTQSLYNQAMDYQKKSRSALTHANQQIPKILKLNKSPASVSQYDKNFTKINHNYVVEGSVASLYSPAAYLAELYRAARKLHKSNSVYSLDKRRPDLKSLTINQENMDKEVSTLSLVKKILWSKIEDKIKVIEDVAPEIALYQYLSTYKSTEAPYHHAYQSICQVLQERNINFHQLLNEPILTDRINKMPLFTISPGLYSILRQEVSDDIDKAMLLYKETGWSTDVIKSMVNGKEIDNSKFNPAMLEKILRVKHYQARYTISPDQALILANQFICYPNTNKEQFNKLFNNPPLNGVNFTTDSSFIINFNFNNEKNKFEDSTNTDVLKRAFRVNNSELMLMAMLASPSEDIKMIRNNSENISKLYRIRLLADVHHLTINELVMLLTILAPQSHPFIPTDSAALANLIDRVYSTTSWLDQQDWSVYELYCMTNKKYDTVRTPEIENLLNTLIAGLQNTQASE</sequence>
<dbReference type="eggNOG" id="COG0497">
    <property type="taxonomic scope" value="Bacteria"/>
</dbReference>
<dbReference type="eggNOG" id="COG3206">
    <property type="taxonomic scope" value="Bacteria"/>
</dbReference>
<name>E0WU97_9ENTR</name>
<feature type="non-terminal residue" evidence="2">
    <location>
        <position position="502"/>
    </location>
</feature>
<dbReference type="Proteomes" id="UP000005726">
    <property type="component" value="Unassembled WGS sequence"/>
</dbReference>
<protein>
    <submittedName>
        <fullName evidence="2">Toxin A</fullName>
    </submittedName>
</protein>
<dbReference type="EMBL" id="GL379641">
    <property type="protein sequence ID" value="EFL91421.1"/>
    <property type="molecule type" value="Genomic_DNA"/>
</dbReference>
<keyword evidence="1" id="KW-0843">Virulence</keyword>
<organism evidence="2 3">
    <name type="scientific">Candidatus Regiella insecticola LSR1</name>
    <dbReference type="NCBI Taxonomy" id="663321"/>
    <lineage>
        <taxon>Bacteria</taxon>
        <taxon>Pseudomonadati</taxon>
        <taxon>Pseudomonadota</taxon>
        <taxon>Gammaproteobacteria</taxon>
        <taxon>Enterobacterales</taxon>
        <taxon>Enterobacteriaceae</taxon>
        <taxon>aphid secondary symbionts</taxon>
        <taxon>Candidatus Regiella</taxon>
    </lineage>
</organism>
<dbReference type="Pfam" id="PF03538">
    <property type="entry name" value="VRP1"/>
    <property type="match status" value="1"/>
</dbReference>
<dbReference type="AlphaFoldDB" id="E0WU97"/>
<dbReference type="STRING" id="663321.REG_1678"/>
<proteinExistence type="predicted"/>
<accession>E0WU97</accession>
<reference evidence="2" key="1">
    <citation type="journal article" date="2009" name="Environ. Microbiol.">
        <title>Dynamics of genome evolution in facultative symbionts of aphids.</title>
        <authorList>
            <person name="Degnan P.H."/>
            <person name="Leonardo T.E."/>
            <person name="Cass B.N."/>
            <person name="Hurwitz B."/>
            <person name="Stern D."/>
            <person name="Gibbs R.A."/>
            <person name="Richards S."/>
            <person name="Moran N.A."/>
        </authorList>
    </citation>
    <scope>NUCLEOTIDE SEQUENCE [LARGE SCALE GENOMIC DNA]</scope>
    <source>
        <strain evidence="2">LSR1</strain>
    </source>
</reference>